<reference evidence="2" key="1">
    <citation type="submission" date="2021-01" db="EMBL/GenBank/DDBJ databases">
        <title>Phytophthora aleatoria, a newly-described species from Pinus radiata is distinct from Phytophthora cactorum isolates based on comparative genomics.</title>
        <authorList>
            <person name="Mcdougal R."/>
            <person name="Panda P."/>
            <person name="Williams N."/>
            <person name="Studholme D.J."/>
        </authorList>
    </citation>
    <scope>NUCLEOTIDE SEQUENCE</scope>
    <source>
        <strain evidence="2">NZFS 4037</strain>
    </source>
</reference>
<sequence>MLLFQVGDFYEFFGDDARRAAHLLNLALTRKTKKTQVLSEMCGFPLGSVDSFVEKLVMHHGVKVAICNQVE</sequence>
<accession>A0A8J5I4J6</accession>
<dbReference type="Proteomes" id="UP000709295">
    <property type="component" value="Unassembled WGS sequence"/>
</dbReference>
<protein>
    <recommendedName>
        <fullName evidence="1">DNA mismatch repair protein MutS-like N-terminal domain-containing protein</fullName>
    </recommendedName>
</protein>
<dbReference type="InterPro" id="IPR007695">
    <property type="entry name" value="DNA_mismatch_repair_MutS-lik_N"/>
</dbReference>
<feature type="non-terminal residue" evidence="2">
    <location>
        <position position="71"/>
    </location>
</feature>
<dbReference type="GO" id="GO:0005524">
    <property type="term" value="F:ATP binding"/>
    <property type="evidence" value="ECO:0007669"/>
    <property type="project" value="InterPro"/>
</dbReference>
<proteinExistence type="predicted"/>
<evidence type="ECO:0000313" key="3">
    <source>
        <dbReference type="Proteomes" id="UP000709295"/>
    </source>
</evidence>
<dbReference type="Pfam" id="PF01624">
    <property type="entry name" value="MutS_I"/>
    <property type="match status" value="1"/>
</dbReference>
<evidence type="ECO:0000259" key="1">
    <source>
        <dbReference type="Pfam" id="PF01624"/>
    </source>
</evidence>
<evidence type="ECO:0000313" key="2">
    <source>
        <dbReference type="EMBL" id="KAG6946165.1"/>
    </source>
</evidence>
<name>A0A8J5I4J6_9STRA</name>
<organism evidence="2 3">
    <name type="scientific">Phytophthora aleatoria</name>
    <dbReference type="NCBI Taxonomy" id="2496075"/>
    <lineage>
        <taxon>Eukaryota</taxon>
        <taxon>Sar</taxon>
        <taxon>Stramenopiles</taxon>
        <taxon>Oomycota</taxon>
        <taxon>Peronosporomycetes</taxon>
        <taxon>Peronosporales</taxon>
        <taxon>Peronosporaceae</taxon>
        <taxon>Phytophthora</taxon>
    </lineage>
</organism>
<comment type="caution">
    <text evidence="2">The sequence shown here is derived from an EMBL/GenBank/DDBJ whole genome shotgun (WGS) entry which is preliminary data.</text>
</comment>
<dbReference type="GO" id="GO:0030983">
    <property type="term" value="F:mismatched DNA binding"/>
    <property type="evidence" value="ECO:0007669"/>
    <property type="project" value="InterPro"/>
</dbReference>
<dbReference type="GO" id="GO:0006298">
    <property type="term" value="P:mismatch repair"/>
    <property type="evidence" value="ECO:0007669"/>
    <property type="project" value="InterPro"/>
</dbReference>
<dbReference type="EMBL" id="JAENGY010001934">
    <property type="protein sequence ID" value="KAG6946165.1"/>
    <property type="molecule type" value="Genomic_DNA"/>
</dbReference>
<dbReference type="AlphaFoldDB" id="A0A8J5I4J6"/>
<gene>
    <name evidence="2" type="ORF">JG688_00016181</name>
</gene>
<keyword evidence="3" id="KW-1185">Reference proteome</keyword>
<feature type="domain" description="DNA mismatch repair protein MutS-like N-terminal" evidence="1">
    <location>
        <begin position="2"/>
        <end position="71"/>
    </location>
</feature>